<dbReference type="PANTHER" id="PTHR12126">
    <property type="entry name" value="NADH-UBIQUINONE OXIDOREDUCTASE 39 KDA SUBUNIT-RELATED"/>
    <property type="match status" value="1"/>
</dbReference>
<proteinExistence type="predicted"/>
<dbReference type="SUPFAM" id="SSF51735">
    <property type="entry name" value="NAD(P)-binding Rossmann-fold domains"/>
    <property type="match status" value="1"/>
</dbReference>
<keyword evidence="3" id="KW-1185">Reference proteome</keyword>
<evidence type="ECO:0000313" key="2">
    <source>
        <dbReference type="EMBL" id="WEF51547.1"/>
    </source>
</evidence>
<dbReference type="InterPro" id="IPR051207">
    <property type="entry name" value="ComplexI_NDUFA9_subunit"/>
</dbReference>
<dbReference type="Pfam" id="PF01370">
    <property type="entry name" value="Epimerase"/>
    <property type="match status" value="1"/>
</dbReference>
<evidence type="ECO:0000259" key="1">
    <source>
        <dbReference type="Pfam" id="PF01370"/>
    </source>
</evidence>
<gene>
    <name evidence="2" type="ORF">AFIC_003142</name>
</gene>
<dbReference type="PANTHER" id="PTHR12126:SF11">
    <property type="entry name" value="NADH DEHYDROGENASE [UBIQUINONE] 1 ALPHA SUBCOMPLEX SUBUNIT 9, MITOCHONDRIAL"/>
    <property type="match status" value="1"/>
</dbReference>
<reference evidence="2 3" key="1">
    <citation type="submission" date="2022-11" db="EMBL/GenBank/DDBJ databases">
        <authorList>
            <person name="Siebert D."/>
            <person name="Busche T."/>
            <person name="Saydam E."/>
            <person name="Kalinowski J."/>
            <person name="Ruckert C."/>
            <person name="Blombach B."/>
        </authorList>
    </citation>
    <scope>NUCLEOTIDE SEQUENCE [LARGE SCALE GENOMIC DNA]</scope>
    <source>
        <strain evidence="2 3">DSM 1083</strain>
    </source>
</reference>
<evidence type="ECO:0000313" key="3">
    <source>
        <dbReference type="Proteomes" id="UP001213907"/>
    </source>
</evidence>
<name>A0ABY8BNI4_AFICR</name>
<protein>
    <submittedName>
        <fullName evidence="2">NAD-dependent epimerase/dehydratase family protein</fullName>
    </submittedName>
</protein>
<dbReference type="Proteomes" id="UP001213907">
    <property type="component" value="Chromosome"/>
</dbReference>
<organism evidence="2 3">
    <name type="scientific">Afipia carboxydohydrogena</name>
    <name type="common">Pseudomonas carboxydohydrogena</name>
    <dbReference type="NCBI Taxonomy" id="290"/>
    <lineage>
        <taxon>Bacteria</taxon>
        <taxon>Pseudomonadati</taxon>
        <taxon>Pseudomonadota</taxon>
        <taxon>Alphaproteobacteria</taxon>
        <taxon>Hyphomicrobiales</taxon>
        <taxon>Nitrobacteraceae</taxon>
        <taxon>Afipia</taxon>
    </lineage>
</organism>
<feature type="domain" description="NAD-dependent epimerase/dehydratase" evidence="1">
    <location>
        <begin position="4"/>
        <end position="200"/>
    </location>
</feature>
<dbReference type="InterPro" id="IPR036291">
    <property type="entry name" value="NAD(P)-bd_dom_sf"/>
</dbReference>
<dbReference type="InterPro" id="IPR001509">
    <property type="entry name" value="Epimerase_deHydtase"/>
</dbReference>
<dbReference type="EMBL" id="CP113162">
    <property type="protein sequence ID" value="WEF51547.1"/>
    <property type="molecule type" value="Genomic_DNA"/>
</dbReference>
<dbReference type="RefSeq" id="WP_275247140.1">
    <property type="nucleotide sequence ID" value="NZ_BAABDX010000001.1"/>
</dbReference>
<dbReference type="Gene3D" id="3.40.50.720">
    <property type="entry name" value="NAD(P)-binding Rossmann-like Domain"/>
    <property type="match status" value="1"/>
</dbReference>
<accession>A0ABY8BNI4</accession>
<sequence>MRKIIVTGAAGLVGQNLVARLKSRADIELIGIDKHAENSRLFREIHPSVQLMEADLSQAGPWQECFAGADTVVVNQAQIGGLQYGEFESNNILATRNILDAASKHDVGYFIGISSSVVNSQASDFYTRSKTLQEAIYAESAIPHVILRPTLMFGWFDRKHLGWLRRFMDRVPLFPIPGNGQFIRQPLYVGDFVSIIVSSIMSRKTGTFDISGLEQISYDDLIRTIHDVVKPKARIVHIPYRLFWILLWLYARLDRNPPFTTKQLEALVIPETFPVTDWPAQFTVTPTPLRDALAHTFLDPEHSPITLSF</sequence>